<comment type="caution">
    <text evidence="2">The sequence shown here is derived from an EMBL/GenBank/DDBJ whole genome shotgun (WGS) entry which is preliminary data.</text>
</comment>
<name>A0A8S0VTI8_CYCAE</name>
<reference evidence="2 3" key="1">
    <citation type="submission" date="2020-01" db="EMBL/GenBank/DDBJ databases">
        <authorList>
            <person name="Gupta K D."/>
        </authorList>
    </citation>
    <scope>NUCLEOTIDE SEQUENCE [LARGE SCALE GENOMIC DNA]</scope>
</reference>
<evidence type="ECO:0000313" key="2">
    <source>
        <dbReference type="EMBL" id="CAA7268579.1"/>
    </source>
</evidence>
<feature type="signal peptide" evidence="1">
    <location>
        <begin position="1"/>
        <end position="18"/>
    </location>
</feature>
<accession>A0A8S0VTI8</accession>
<evidence type="ECO:0000313" key="3">
    <source>
        <dbReference type="Proteomes" id="UP000467700"/>
    </source>
</evidence>
<dbReference type="Proteomes" id="UP000467700">
    <property type="component" value="Unassembled WGS sequence"/>
</dbReference>
<protein>
    <submittedName>
        <fullName evidence="2">Uncharacterized protein</fullName>
    </submittedName>
</protein>
<organism evidence="2 3">
    <name type="scientific">Cyclocybe aegerita</name>
    <name type="common">Black poplar mushroom</name>
    <name type="synonym">Agrocybe aegerita</name>
    <dbReference type="NCBI Taxonomy" id="1973307"/>
    <lineage>
        <taxon>Eukaryota</taxon>
        <taxon>Fungi</taxon>
        <taxon>Dikarya</taxon>
        <taxon>Basidiomycota</taxon>
        <taxon>Agaricomycotina</taxon>
        <taxon>Agaricomycetes</taxon>
        <taxon>Agaricomycetidae</taxon>
        <taxon>Agaricales</taxon>
        <taxon>Agaricineae</taxon>
        <taxon>Bolbitiaceae</taxon>
        <taxon>Cyclocybe</taxon>
    </lineage>
</organism>
<evidence type="ECO:0000256" key="1">
    <source>
        <dbReference type="SAM" id="SignalP"/>
    </source>
</evidence>
<dbReference type="EMBL" id="CACVBS010000068">
    <property type="protein sequence ID" value="CAA7268579.1"/>
    <property type="molecule type" value="Genomic_DNA"/>
</dbReference>
<dbReference type="AlphaFoldDB" id="A0A8S0VTI8"/>
<gene>
    <name evidence="2" type="ORF">AAE3_LOCUS10764</name>
</gene>
<sequence length="100" mass="10631">MQFVVATTLAMSASSAYAVTGKFWCNATKGSNADCVLPGVGPTYACGEAQGASGYQSSSSRKYWTNLPSWGKLSTQASMRTSELKVERLAIFDNFGVNQS</sequence>
<feature type="chain" id="PRO_5035846810" evidence="1">
    <location>
        <begin position="19"/>
        <end position="100"/>
    </location>
</feature>
<keyword evidence="1" id="KW-0732">Signal</keyword>
<dbReference type="OrthoDB" id="2941939at2759"/>
<proteinExistence type="predicted"/>
<keyword evidence="3" id="KW-1185">Reference proteome</keyword>